<protein>
    <submittedName>
        <fullName evidence="4">Pancreatic trypsin inhibitor</fullName>
    </submittedName>
</protein>
<feature type="region of interest" description="Disordered" evidence="1">
    <location>
        <begin position="22"/>
        <end position="88"/>
    </location>
</feature>
<dbReference type="SMART" id="SM00131">
    <property type="entry name" value="KU"/>
    <property type="match status" value="1"/>
</dbReference>
<reference evidence="4" key="1">
    <citation type="journal article" date="2017" name="Parasit. Vectors">
        <title>Sialotranscriptomics of Rhipicephalus zambeziensis reveals intricate expression profiles of secretory proteins and suggests tight temporal transcriptional regulation during blood-feeding.</title>
        <authorList>
            <person name="de Castro M.H."/>
            <person name="de Klerk D."/>
            <person name="Pienaar R."/>
            <person name="Rees D.J.G."/>
            <person name="Mans B.J."/>
        </authorList>
    </citation>
    <scope>NUCLEOTIDE SEQUENCE</scope>
    <source>
        <tissue evidence="4">Salivary glands</tissue>
    </source>
</reference>
<evidence type="ECO:0000313" key="4">
    <source>
        <dbReference type="EMBL" id="MAA11789.1"/>
    </source>
</evidence>
<evidence type="ECO:0000259" key="3">
    <source>
        <dbReference type="PROSITE" id="PS50279"/>
    </source>
</evidence>
<keyword evidence="2" id="KW-0732">Signal</keyword>
<organism evidence="4">
    <name type="scientific">Rhipicephalus zambeziensis</name>
    <dbReference type="NCBI Taxonomy" id="60191"/>
    <lineage>
        <taxon>Eukaryota</taxon>
        <taxon>Metazoa</taxon>
        <taxon>Ecdysozoa</taxon>
        <taxon>Arthropoda</taxon>
        <taxon>Chelicerata</taxon>
        <taxon>Arachnida</taxon>
        <taxon>Acari</taxon>
        <taxon>Parasitiformes</taxon>
        <taxon>Ixodida</taxon>
        <taxon>Ixodoidea</taxon>
        <taxon>Ixodidae</taxon>
        <taxon>Rhipicephalinae</taxon>
        <taxon>Rhipicephalus</taxon>
        <taxon>Rhipicephalus</taxon>
    </lineage>
</organism>
<sequence>MRFFQYALLACLIACLIADEDEGEHEQENEDAGLGETPAEPTNGPTELPKTTPKPTEESNSVDQNTGGKGGGESKAGASSPPALSQKEKKQRMKLLRIRCSFNPDKGNCVGSRSRSMWWYDPNDNLCKSFKTGYCRANIRPFLSCRVCMNTCMRNRNRTERARLTKKVCLTKV</sequence>
<feature type="compositionally biased region" description="Low complexity" evidence="1">
    <location>
        <begin position="45"/>
        <end position="54"/>
    </location>
</feature>
<dbReference type="EMBL" id="GFPF01000643">
    <property type="protein sequence ID" value="MAA11789.1"/>
    <property type="molecule type" value="Transcribed_RNA"/>
</dbReference>
<accession>A0A224Y8D4</accession>
<feature type="compositionally biased region" description="Acidic residues" evidence="1">
    <location>
        <begin position="22"/>
        <end position="33"/>
    </location>
</feature>
<dbReference type="PROSITE" id="PS50279">
    <property type="entry name" value="BPTI_KUNITZ_2"/>
    <property type="match status" value="1"/>
</dbReference>
<dbReference type="InterPro" id="IPR036880">
    <property type="entry name" value="Kunitz_BPTI_sf"/>
</dbReference>
<dbReference type="GO" id="GO:0004867">
    <property type="term" value="F:serine-type endopeptidase inhibitor activity"/>
    <property type="evidence" value="ECO:0007669"/>
    <property type="project" value="InterPro"/>
</dbReference>
<dbReference type="Pfam" id="PF00014">
    <property type="entry name" value="Kunitz_BPTI"/>
    <property type="match status" value="1"/>
</dbReference>
<feature type="domain" description="BPTI/Kunitz inhibitor" evidence="3">
    <location>
        <begin position="100"/>
        <end position="152"/>
    </location>
</feature>
<name>A0A224Y8D4_9ACAR</name>
<dbReference type="SUPFAM" id="SSF57362">
    <property type="entry name" value="BPTI-like"/>
    <property type="match status" value="1"/>
</dbReference>
<dbReference type="Gene3D" id="4.10.410.10">
    <property type="entry name" value="Pancreatic trypsin inhibitor Kunitz domain"/>
    <property type="match status" value="1"/>
</dbReference>
<proteinExistence type="predicted"/>
<dbReference type="InterPro" id="IPR002223">
    <property type="entry name" value="Kunitz_BPTI"/>
</dbReference>
<dbReference type="AlphaFoldDB" id="A0A224Y8D4"/>
<feature type="chain" id="PRO_5012985417" evidence="2">
    <location>
        <begin position="19"/>
        <end position="173"/>
    </location>
</feature>
<feature type="signal peptide" evidence="2">
    <location>
        <begin position="1"/>
        <end position="18"/>
    </location>
</feature>
<evidence type="ECO:0000256" key="2">
    <source>
        <dbReference type="SAM" id="SignalP"/>
    </source>
</evidence>
<evidence type="ECO:0000256" key="1">
    <source>
        <dbReference type="SAM" id="MobiDB-lite"/>
    </source>
</evidence>